<dbReference type="PANTHER" id="PTHR33048:SF47">
    <property type="entry name" value="INTEGRAL MEMBRANE PROTEIN-RELATED"/>
    <property type="match status" value="1"/>
</dbReference>
<evidence type="ECO:0000256" key="2">
    <source>
        <dbReference type="ARBA" id="ARBA00022692"/>
    </source>
</evidence>
<name>K2SB93_MACPH</name>
<comment type="subcellular location">
    <subcellularLocation>
        <location evidence="1">Membrane</location>
        <topology evidence="1">Multi-pass membrane protein</topology>
    </subcellularLocation>
</comment>
<dbReference type="STRING" id="1126212.K2SB93"/>
<protein>
    <recommendedName>
        <fullName evidence="7">Rhodopsin domain-containing protein</fullName>
    </recommendedName>
</protein>
<keyword evidence="3 6" id="KW-1133">Transmembrane helix</keyword>
<comment type="caution">
    <text evidence="8">The sequence shown here is derived from an EMBL/GenBank/DDBJ whole genome shotgun (WGS) entry which is preliminary data.</text>
</comment>
<dbReference type="AlphaFoldDB" id="K2SB93"/>
<dbReference type="InterPro" id="IPR052337">
    <property type="entry name" value="SAT4-like"/>
</dbReference>
<evidence type="ECO:0000256" key="3">
    <source>
        <dbReference type="ARBA" id="ARBA00022989"/>
    </source>
</evidence>
<feature type="transmembrane region" description="Helical" evidence="6">
    <location>
        <begin position="66"/>
        <end position="90"/>
    </location>
</feature>
<keyword evidence="2 6" id="KW-0812">Transmembrane</keyword>
<dbReference type="InterPro" id="IPR049326">
    <property type="entry name" value="Rhodopsin_dom_fungi"/>
</dbReference>
<sequence>MFSKLSILSLYLRFCQCRRLRMVIYTIMWVVAIYSVVSSFSFLYACRPMAKFWDPRIARGSCIRKLAIPVFNGIMNVVTDFFIVIIPIFIFWRVQISTRQRIGLVLMFMTGGFVVVISIIRLKTSIEIMHEIDISWHGAFVIMWCLSYGDTSRRCLGAVLGLQLTRTAPLLPLAPSNSFIQEMLIRCHSGKFHLLVRIISL</sequence>
<organism evidence="8 9">
    <name type="scientific">Macrophomina phaseolina (strain MS6)</name>
    <name type="common">Charcoal rot fungus</name>
    <dbReference type="NCBI Taxonomy" id="1126212"/>
    <lineage>
        <taxon>Eukaryota</taxon>
        <taxon>Fungi</taxon>
        <taxon>Dikarya</taxon>
        <taxon>Ascomycota</taxon>
        <taxon>Pezizomycotina</taxon>
        <taxon>Dothideomycetes</taxon>
        <taxon>Dothideomycetes incertae sedis</taxon>
        <taxon>Botryosphaeriales</taxon>
        <taxon>Botryosphaeriaceae</taxon>
        <taxon>Macrophomina</taxon>
    </lineage>
</organism>
<evidence type="ECO:0000313" key="8">
    <source>
        <dbReference type="EMBL" id="EKG14135.1"/>
    </source>
</evidence>
<feature type="transmembrane region" description="Helical" evidence="6">
    <location>
        <begin position="102"/>
        <end position="120"/>
    </location>
</feature>
<dbReference type="VEuPathDB" id="FungiDB:MPH_08675"/>
<dbReference type="EMBL" id="AHHD01000369">
    <property type="protein sequence ID" value="EKG14135.1"/>
    <property type="molecule type" value="Genomic_DNA"/>
</dbReference>
<comment type="similarity">
    <text evidence="5">Belongs to the SAT4 family.</text>
</comment>
<evidence type="ECO:0000259" key="7">
    <source>
        <dbReference type="Pfam" id="PF20684"/>
    </source>
</evidence>
<evidence type="ECO:0000256" key="6">
    <source>
        <dbReference type="SAM" id="Phobius"/>
    </source>
</evidence>
<evidence type="ECO:0000256" key="4">
    <source>
        <dbReference type="ARBA" id="ARBA00023136"/>
    </source>
</evidence>
<dbReference type="Pfam" id="PF20684">
    <property type="entry name" value="Fung_rhodopsin"/>
    <property type="match status" value="1"/>
</dbReference>
<gene>
    <name evidence="8" type="ORF">MPH_08675</name>
</gene>
<evidence type="ECO:0000313" key="9">
    <source>
        <dbReference type="Proteomes" id="UP000007129"/>
    </source>
</evidence>
<dbReference type="InParanoid" id="K2SB93"/>
<dbReference type="OrthoDB" id="3937078at2759"/>
<dbReference type="HOGENOM" id="CLU_028200_25_2_1"/>
<feature type="domain" description="Rhodopsin" evidence="7">
    <location>
        <begin position="1"/>
        <end position="146"/>
    </location>
</feature>
<dbReference type="PANTHER" id="PTHR33048">
    <property type="entry name" value="PTH11-LIKE INTEGRAL MEMBRANE PROTEIN (AFU_ORTHOLOGUE AFUA_5G11245)"/>
    <property type="match status" value="1"/>
</dbReference>
<dbReference type="GO" id="GO:0016020">
    <property type="term" value="C:membrane"/>
    <property type="evidence" value="ECO:0007669"/>
    <property type="project" value="UniProtKB-SubCell"/>
</dbReference>
<feature type="transmembrane region" description="Helical" evidence="6">
    <location>
        <begin position="27"/>
        <end position="45"/>
    </location>
</feature>
<proteinExistence type="inferred from homology"/>
<dbReference type="Proteomes" id="UP000007129">
    <property type="component" value="Unassembled WGS sequence"/>
</dbReference>
<evidence type="ECO:0000256" key="5">
    <source>
        <dbReference type="ARBA" id="ARBA00038359"/>
    </source>
</evidence>
<accession>K2SB93</accession>
<evidence type="ECO:0000256" key="1">
    <source>
        <dbReference type="ARBA" id="ARBA00004141"/>
    </source>
</evidence>
<keyword evidence="4 6" id="KW-0472">Membrane</keyword>
<reference evidence="8 9" key="1">
    <citation type="journal article" date="2012" name="BMC Genomics">
        <title>Tools to kill: Genome of one of the most destructive plant pathogenic fungi Macrophomina phaseolina.</title>
        <authorList>
            <person name="Islam M.S."/>
            <person name="Haque M.S."/>
            <person name="Islam M.M."/>
            <person name="Emdad E.M."/>
            <person name="Halim A."/>
            <person name="Hossen Q.M.M."/>
            <person name="Hossain M.Z."/>
            <person name="Ahmed B."/>
            <person name="Rahim S."/>
            <person name="Rahman M.S."/>
            <person name="Alam M.M."/>
            <person name="Hou S."/>
            <person name="Wan X."/>
            <person name="Saito J.A."/>
            <person name="Alam M."/>
        </authorList>
    </citation>
    <scope>NUCLEOTIDE SEQUENCE [LARGE SCALE GENOMIC DNA]</scope>
    <source>
        <strain evidence="8 9">MS6</strain>
    </source>
</reference>